<sequence length="69" mass="7644">DGCCPKRRCQWTLKGPAIPLAARERGSQARTFMRTGSSNRPRVKLRGGSRRCQRVRLPRGAHHDCATGG</sequence>
<reference evidence="1" key="1">
    <citation type="submission" date="2021-02" db="EMBL/GenBank/DDBJ databases">
        <authorList>
            <person name="Dougan E. K."/>
            <person name="Rhodes N."/>
            <person name="Thang M."/>
            <person name="Chan C."/>
        </authorList>
    </citation>
    <scope>NUCLEOTIDE SEQUENCE</scope>
</reference>
<feature type="non-terminal residue" evidence="1">
    <location>
        <position position="1"/>
    </location>
</feature>
<dbReference type="AlphaFoldDB" id="A0A813FYD4"/>
<dbReference type="EMBL" id="CAJNNV010025668">
    <property type="protein sequence ID" value="CAE8615615.1"/>
    <property type="molecule type" value="Genomic_DNA"/>
</dbReference>
<dbReference type="Proteomes" id="UP000654075">
    <property type="component" value="Unassembled WGS sequence"/>
</dbReference>
<evidence type="ECO:0000313" key="1">
    <source>
        <dbReference type="EMBL" id="CAE8615615.1"/>
    </source>
</evidence>
<gene>
    <name evidence="1" type="ORF">PGLA1383_LOCUS33326</name>
</gene>
<accession>A0A813FYD4</accession>
<organism evidence="1 2">
    <name type="scientific">Polarella glacialis</name>
    <name type="common">Dinoflagellate</name>
    <dbReference type="NCBI Taxonomy" id="89957"/>
    <lineage>
        <taxon>Eukaryota</taxon>
        <taxon>Sar</taxon>
        <taxon>Alveolata</taxon>
        <taxon>Dinophyceae</taxon>
        <taxon>Suessiales</taxon>
        <taxon>Suessiaceae</taxon>
        <taxon>Polarella</taxon>
    </lineage>
</organism>
<proteinExistence type="predicted"/>
<comment type="caution">
    <text evidence="1">The sequence shown here is derived from an EMBL/GenBank/DDBJ whole genome shotgun (WGS) entry which is preliminary data.</text>
</comment>
<evidence type="ECO:0000313" key="2">
    <source>
        <dbReference type="Proteomes" id="UP000654075"/>
    </source>
</evidence>
<feature type="non-terminal residue" evidence="1">
    <location>
        <position position="69"/>
    </location>
</feature>
<protein>
    <submittedName>
        <fullName evidence="1">Uncharacterized protein</fullName>
    </submittedName>
</protein>
<name>A0A813FYD4_POLGL</name>
<keyword evidence="2" id="KW-1185">Reference proteome</keyword>